<reference evidence="2 3" key="1">
    <citation type="submission" date="2017-07" db="EMBL/GenBank/DDBJ databases">
        <title>Leptospira spp. isolated from tropical soils.</title>
        <authorList>
            <person name="Thibeaux R."/>
            <person name="Iraola G."/>
            <person name="Ferres I."/>
            <person name="Bierque E."/>
            <person name="Girault D."/>
            <person name="Soupe-Gilbert M.-E."/>
            <person name="Picardeau M."/>
            <person name="Goarant C."/>
        </authorList>
    </citation>
    <scope>NUCLEOTIDE SEQUENCE [LARGE SCALE GENOMIC DNA]</scope>
    <source>
        <strain evidence="2 3">MCA1-C-A1</strain>
    </source>
</reference>
<dbReference type="EMBL" id="NPDN01000003">
    <property type="protein sequence ID" value="PJZ26005.1"/>
    <property type="molecule type" value="Genomic_DNA"/>
</dbReference>
<gene>
    <name evidence="2" type="ORF">CH357_05740</name>
</gene>
<dbReference type="InterPro" id="IPR036063">
    <property type="entry name" value="Smr_dom_sf"/>
</dbReference>
<comment type="caution">
    <text evidence="2">The sequence shown here is derived from an EMBL/GenBank/DDBJ whole genome shotgun (WGS) entry which is preliminary data.</text>
</comment>
<dbReference type="Pfam" id="PF01713">
    <property type="entry name" value="Smr"/>
    <property type="match status" value="1"/>
</dbReference>
<evidence type="ECO:0000313" key="2">
    <source>
        <dbReference type="EMBL" id="PJZ26005.1"/>
    </source>
</evidence>
<dbReference type="RefSeq" id="WP_100705805.1">
    <property type="nucleotide sequence ID" value="NZ_NPDL01000015.1"/>
</dbReference>
<organism evidence="2 3">
    <name type="scientific">Leptospira hartskeerlii</name>
    <dbReference type="NCBI Taxonomy" id="2023177"/>
    <lineage>
        <taxon>Bacteria</taxon>
        <taxon>Pseudomonadati</taxon>
        <taxon>Spirochaetota</taxon>
        <taxon>Spirochaetia</taxon>
        <taxon>Leptospirales</taxon>
        <taxon>Leptospiraceae</taxon>
        <taxon>Leptospira</taxon>
    </lineage>
</organism>
<sequence length="105" mass="11877">MARGKHSDGNRKGPKSIYIRKMRYEEAYRLLDREIQAAFMKGETLVEVVHGIGEGILKKMTDDYIRAHSFLKILEDGGLHLANNPGSTLVEIMGPSSEDLKKYLK</sequence>
<dbReference type="Proteomes" id="UP000232196">
    <property type="component" value="Unassembled WGS sequence"/>
</dbReference>
<dbReference type="InterPro" id="IPR002625">
    <property type="entry name" value="Smr_dom"/>
</dbReference>
<evidence type="ECO:0000313" key="3">
    <source>
        <dbReference type="Proteomes" id="UP000232196"/>
    </source>
</evidence>
<dbReference type="SUPFAM" id="SSF160443">
    <property type="entry name" value="SMR domain-like"/>
    <property type="match status" value="1"/>
</dbReference>
<dbReference type="OrthoDB" id="337709at2"/>
<evidence type="ECO:0000259" key="1">
    <source>
        <dbReference type="PROSITE" id="PS50828"/>
    </source>
</evidence>
<feature type="domain" description="Smr" evidence="1">
    <location>
        <begin position="17"/>
        <end position="93"/>
    </location>
</feature>
<name>A0A2M9XE81_9LEPT</name>
<dbReference type="PROSITE" id="PS50828">
    <property type="entry name" value="SMR"/>
    <property type="match status" value="1"/>
</dbReference>
<keyword evidence="3" id="KW-1185">Reference proteome</keyword>
<dbReference type="Gene3D" id="3.30.1370.110">
    <property type="match status" value="1"/>
</dbReference>
<accession>A0A2M9XE81</accession>
<proteinExistence type="predicted"/>
<dbReference type="AlphaFoldDB" id="A0A2M9XE81"/>
<protein>
    <submittedName>
        <fullName evidence="2">DNA mismatch repair protein MutS</fullName>
    </submittedName>
</protein>